<evidence type="ECO:0000313" key="1">
    <source>
        <dbReference type="EMBL" id="MQL83890.1"/>
    </source>
</evidence>
<evidence type="ECO:0000313" key="2">
    <source>
        <dbReference type="Proteomes" id="UP000652761"/>
    </source>
</evidence>
<accession>A0A843UQ47</accession>
<gene>
    <name evidence="1" type="ORF">Taro_016379</name>
</gene>
<comment type="caution">
    <text evidence="1">The sequence shown here is derived from an EMBL/GenBank/DDBJ whole genome shotgun (WGS) entry which is preliminary data.</text>
</comment>
<protein>
    <submittedName>
        <fullName evidence="1">Uncharacterized protein</fullName>
    </submittedName>
</protein>
<keyword evidence="2" id="KW-1185">Reference proteome</keyword>
<proteinExistence type="predicted"/>
<name>A0A843UQ47_COLES</name>
<reference evidence="1" key="1">
    <citation type="submission" date="2017-07" db="EMBL/GenBank/DDBJ databases">
        <title>Taro Niue Genome Assembly and Annotation.</title>
        <authorList>
            <person name="Atibalentja N."/>
            <person name="Keating K."/>
            <person name="Fields C.J."/>
        </authorList>
    </citation>
    <scope>NUCLEOTIDE SEQUENCE</scope>
    <source>
        <strain evidence="1">Niue_2</strain>
        <tissue evidence="1">Leaf</tissue>
    </source>
</reference>
<organism evidence="1 2">
    <name type="scientific">Colocasia esculenta</name>
    <name type="common">Wild taro</name>
    <name type="synonym">Arum esculentum</name>
    <dbReference type="NCBI Taxonomy" id="4460"/>
    <lineage>
        <taxon>Eukaryota</taxon>
        <taxon>Viridiplantae</taxon>
        <taxon>Streptophyta</taxon>
        <taxon>Embryophyta</taxon>
        <taxon>Tracheophyta</taxon>
        <taxon>Spermatophyta</taxon>
        <taxon>Magnoliopsida</taxon>
        <taxon>Liliopsida</taxon>
        <taxon>Araceae</taxon>
        <taxon>Aroideae</taxon>
        <taxon>Colocasieae</taxon>
        <taxon>Colocasia</taxon>
    </lineage>
</organism>
<dbReference type="EMBL" id="NMUH01000724">
    <property type="protein sequence ID" value="MQL83890.1"/>
    <property type="molecule type" value="Genomic_DNA"/>
</dbReference>
<dbReference type="AlphaFoldDB" id="A0A843UQ47"/>
<dbReference type="Proteomes" id="UP000652761">
    <property type="component" value="Unassembled WGS sequence"/>
</dbReference>
<sequence length="193" mass="21882">MWTFRVEVVLGGKGVDANLRILQVLKDAWRTVERVAVTNRARNRRGVVQFPWEFAEGSVCVVFLDTLTPVFELYVRLRERRQWGSDFPECGVDWSPQLFDFFLVERQLDLSSVTARLRGCSCVVLSGRHRAVRMATWARQNATGSCRGCDRACKSGTENATAHLSPSWSRQGGCRNQAPESDMSRRRLLVVCA</sequence>